<dbReference type="InterPro" id="IPR055178">
    <property type="entry name" value="RsdA/BaiN/AoA(So)-like_dom"/>
</dbReference>
<accession>A0ABP7PQ13</accession>
<evidence type="ECO:0000259" key="4">
    <source>
        <dbReference type="Pfam" id="PF03486"/>
    </source>
</evidence>
<evidence type="ECO:0000259" key="5">
    <source>
        <dbReference type="Pfam" id="PF22780"/>
    </source>
</evidence>
<dbReference type="RefSeq" id="WP_344807304.1">
    <property type="nucleotide sequence ID" value="NZ_BAABBO010000011.1"/>
</dbReference>
<feature type="domain" description="RsdA/BaiN/AoA(So)-like Rossmann fold-like" evidence="4">
    <location>
        <begin position="3"/>
        <end position="414"/>
    </location>
</feature>
<name>A0ABP7PQ13_9GAMM</name>
<feature type="domain" description="RsdA/BaiN/AoA(So)-like insert" evidence="5">
    <location>
        <begin position="196"/>
        <end position="361"/>
    </location>
</feature>
<keyword evidence="7" id="KW-1185">Reference proteome</keyword>
<evidence type="ECO:0000256" key="3">
    <source>
        <dbReference type="ARBA" id="ARBA00022827"/>
    </source>
</evidence>
<dbReference type="Pfam" id="PF22780">
    <property type="entry name" value="HI0933_like_1st"/>
    <property type="match status" value="1"/>
</dbReference>
<proteinExistence type="predicted"/>
<dbReference type="InterPro" id="IPR023166">
    <property type="entry name" value="BaiN-like_dom_sf"/>
</dbReference>
<dbReference type="InterPro" id="IPR036188">
    <property type="entry name" value="FAD/NAD-bd_sf"/>
</dbReference>
<keyword evidence="3" id="KW-0274">FAD</keyword>
<dbReference type="Proteomes" id="UP001501337">
    <property type="component" value="Unassembled WGS sequence"/>
</dbReference>
<dbReference type="InterPro" id="IPR057661">
    <property type="entry name" value="RsdA/BaiN/AoA(So)_Rossmann"/>
</dbReference>
<evidence type="ECO:0000313" key="6">
    <source>
        <dbReference type="EMBL" id="GAA3968242.1"/>
    </source>
</evidence>
<dbReference type="SUPFAM" id="SSF160996">
    <property type="entry name" value="HI0933 insert domain-like"/>
    <property type="match status" value="1"/>
</dbReference>
<dbReference type="Gene3D" id="1.10.8.260">
    <property type="entry name" value="HI0933 insert domain-like"/>
    <property type="match status" value="1"/>
</dbReference>
<comment type="caution">
    <text evidence="6">The sequence shown here is derived from an EMBL/GenBank/DDBJ whole genome shotgun (WGS) entry which is preliminary data.</text>
</comment>
<dbReference type="PRINTS" id="PR00368">
    <property type="entry name" value="FADPNR"/>
</dbReference>
<sequence>MKEILIVGGGAAGYFAAIAAATAFQEAGREARITILEGSSSPLGKVKISGGGRCNVTHDCPDASDLVAFYPRGEKELLGPFYHFGAMDTVAWFEAEGVALKTEADGRMFPVTDSSQTIIDALISAADRLGIRQLMNQRVGSIEALPLTSENAASSWCVSTAGHERFEGDAVIVCSGSSPHIWRSLTALGLDIVPAVPSLFAFDTRDTRLRDLAGVSVQNAHVQIESADKRSGIEANGPLLVTHRGVSGPAILRLSAWGAKELAGCQYQFGLRINWLGQCSTPEAIDQINLARPALAKKKIIGNNPFSLPSRLFASLAEHAGVAPDQRWADLGREEAKRLADMLTNSLLKINGKSTNKDEFVTAGGVARSEVDFRSFAARRFPGLYLAGEVIDIDALTGGFNFQAAWTGGYLAGRGLAASL</sequence>
<dbReference type="InterPro" id="IPR004792">
    <property type="entry name" value="BaiN-like"/>
</dbReference>
<evidence type="ECO:0000256" key="1">
    <source>
        <dbReference type="ARBA" id="ARBA00001974"/>
    </source>
</evidence>
<dbReference type="EMBL" id="BAABBO010000011">
    <property type="protein sequence ID" value="GAA3968242.1"/>
    <property type="molecule type" value="Genomic_DNA"/>
</dbReference>
<dbReference type="SUPFAM" id="SSF51905">
    <property type="entry name" value="FAD/NAD(P)-binding domain"/>
    <property type="match status" value="1"/>
</dbReference>
<dbReference type="PANTHER" id="PTHR42887:SF2">
    <property type="entry name" value="OS12G0638800 PROTEIN"/>
    <property type="match status" value="1"/>
</dbReference>
<evidence type="ECO:0000313" key="7">
    <source>
        <dbReference type="Proteomes" id="UP001501337"/>
    </source>
</evidence>
<dbReference type="Gene3D" id="3.50.50.60">
    <property type="entry name" value="FAD/NAD(P)-binding domain"/>
    <property type="match status" value="1"/>
</dbReference>
<comment type="cofactor">
    <cofactor evidence="1">
        <name>FAD</name>
        <dbReference type="ChEBI" id="CHEBI:57692"/>
    </cofactor>
</comment>
<dbReference type="NCBIfam" id="TIGR00275">
    <property type="entry name" value="aminoacetone oxidase family FAD-binding enzyme"/>
    <property type="match status" value="1"/>
</dbReference>
<protein>
    <submittedName>
        <fullName evidence="6">NAD(P)/FAD-dependent oxidoreductase</fullName>
    </submittedName>
</protein>
<keyword evidence="2" id="KW-0285">Flavoprotein</keyword>
<dbReference type="PANTHER" id="PTHR42887">
    <property type="entry name" value="OS12G0638800 PROTEIN"/>
    <property type="match status" value="1"/>
</dbReference>
<dbReference type="Gene3D" id="2.40.30.10">
    <property type="entry name" value="Translation factors"/>
    <property type="match status" value="1"/>
</dbReference>
<organism evidence="6 7">
    <name type="scientific">Allohahella marinimesophila</name>
    <dbReference type="NCBI Taxonomy" id="1054972"/>
    <lineage>
        <taxon>Bacteria</taxon>
        <taxon>Pseudomonadati</taxon>
        <taxon>Pseudomonadota</taxon>
        <taxon>Gammaproteobacteria</taxon>
        <taxon>Oceanospirillales</taxon>
        <taxon>Hahellaceae</taxon>
        <taxon>Allohahella</taxon>
    </lineage>
</organism>
<dbReference type="Pfam" id="PF03486">
    <property type="entry name" value="HI0933_like"/>
    <property type="match status" value="1"/>
</dbReference>
<gene>
    <name evidence="6" type="ORF">GCM10022278_27480</name>
</gene>
<evidence type="ECO:0000256" key="2">
    <source>
        <dbReference type="ARBA" id="ARBA00022630"/>
    </source>
</evidence>
<reference evidence="7" key="1">
    <citation type="journal article" date="2019" name="Int. J. Syst. Evol. Microbiol.">
        <title>The Global Catalogue of Microorganisms (GCM) 10K type strain sequencing project: providing services to taxonomists for standard genome sequencing and annotation.</title>
        <authorList>
            <consortium name="The Broad Institute Genomics Platform"/>
            <consortium name="The Broad Institute Genome Sequencing Center for Infectious Disease"/>
            <person name="Wu L."/>
            <person name="Ma J."/>
        </authorList>
    </citation>
    <scope>NUCLEOTIDE SEQUENCE [LARGE SCALE GENOMIC DNA]</scope>
    <source>
        <strain evidence="7">JCM 17555</strain>
    </source>
</reference>